<keyword evidence="1" id="KW-1133">Transmembrane helix</keyword>
<evidence type="ECO:0000256" key="1">
    <source>
        <dbReference type="SAM" id="Phobius"/>
    </source>
</evidence>
<evidence type="ECO:0008006" key="4">
    <source>
        <dbReference type="Google" id="ProtNLM"/>
    </source>
</evidence>
<feature type="transmembrane region" description="Helical" evidence="1">
    <location>
        <begin position="40"/>
        <end position="59"/>
    </location>
</feature>
<sequence>MSDLWAALCLVAVLEGLVLFAFPDAFKRMAEQMQSMEARQLRAAGAIVLAAGVVALYLVRRLA</sequence>
<dbReference type="Pfam" id="PF09838">
    <property type="entry name" value="DUF2065"/>
    <property type="match status" value="1"/>
</dbReference>
<dbReference type="EMBL" id="BAAAZU010000006">
    <property type="protein sequence ID" value="GAA3921550.1"/>
    <property type="molecule type" value="Genomic_DNA"/>
</dbReference>
<dbReference type="PANTHER" id="PTHR38602:SF1">
    <property type="entry name" value="INNER MEMBRANE PROTEIN"/>
    <property type="match status" value="1"/>
</dbReference>
<keyword evidence="1" id="KW-0812">Transmembrane</keyword>
<dbReference type="Proteomes" id="UP001501727">
    <property type="component" value="Unassembled WGS sequence"/>
</dbReference>
<gene>
    <name evidence="2" type="ORF">GCM10022229_14080</name>
</gene>
<keyword evidence="3" id="KW-1185">Reference proteome</keyword>
<organism evidence="2 3">
    <name type="scientific">Luteimonas lutimaris</name>
    <dbReference type="NCBI Taxonomy" id="698645"/>
    <lineage>
        <taxon>Bacteria</taxon>
        <taxon>Pseudomonadati</taxon>
        <taxon>Pseudomonadota</taxon>
        <taxon>Gammaproteobacteria</taxon>
        <taxon>Lysobacterales</taxon>
        <taxon>Lysobacteraceae</taxon>
        <taxon>Luteimonas</taxon>
    </lineage>
</organism>
<keyword evidence="1" id="KW-0472">Membrane</keyword>
<proteinExistence type="predicted"/>
<name>A0ABP7MI22_9GAMM</name>
<evidence type="ECO:0000313" key="3">
    <source>
        <dbReference type="Proteomes" id="UP001501727"/>
    </source>
</evidence>
<dbReference type="RefSeq" id="WP_344759262.1">
    <property type="nucleotide sequence ID" value="NZ_BAAAZU010000006.1"/>
</dbReference>
<comment type="caution">
    <text evidence="2">The sequence shown here is derived from an EMBL/GenBank/DDBJ whole genome shotgun (WGS) entry which is preliminary data.</text>
</comment>
<dbReference type="PANTHER" id="PTHR38602">
    <property type="entry name" value="INNER MEMBRANE PROTEIN-RELATED"/>
    <property type="match status" value="1"/>
</dbReference>
<reference evidence="3" key="1">
    <citation type="journal article" date="2019" name="Int. J. Syst. Evol. Microbiol.">
        <title>The Global Catalogue of Microorganisms (GCM) 10K type strain sequencing project: providing services to taxonomists for standard genome sequencing and annotation.</title>
        <authorList>
            <consortium name="The Broad Institute Genomics Platform"/>
            <consortium name="The Broad Institute Genome Sequencing Center for Infectious Disease"/>
            <person name="Wu L."/>
            <person name="Ma J."/>
        </authorList>
    </citation>
    <scope>NUCLEOTIDE SEQUENCE [LARGE SCALE GENOMIC DNA]</scope>
    <source>
        <strain evidence="3">JCM 16916</strain>
    </source>
</reference>
<protein>
    <recommendedName>
        <fullName evidence="4">DUF2065 domain-containing protein</fullName>
    </recommendedName>
</protein>
<dbReference type="InterPro" id="IPR019201">
    <property type="entry name" value="DUF2065"/>
</dbReference>
<accession>A0ABP7MI22</accession>
<evidence type="ECO:0000313" key="2">
    <source>
        <dbReference type="EMBL" id="GAA3921550.1"/>
    </source>
</evidence>